<dbReference type="InterPro" id="IPR036396">
    <property type="entry name" value="Cyt_P450_sf"/>
</dbReference>
<evidence type="ECO:0000256" key="5">
    <source>
        <dbReference type="ARBA" id="ARBA00023004"/>
    </source>
</evidence>
<reference evidence="8" key="1">
    <citation type="submission" date="2021-05" db="EMBL/GenBank/DDBJ databases">
        <title>Genomic insights into ecological role and evolution of a novel Thermoplasmata order Candidatus Sysuiplasmatales.</title>
        <authorList>
            <person name="Yuan Y."/>
        </authorList>
    </citation>
    <scope>NUCLEOTIDE SEQUENCE</scope>
    <source>
        <strain evidence="8">TUT19-bin139</strain>
    </source>
</reference>
<dbReference type="PRINTS" id="PR00359">
    <property type="entry name" value="BP450"/>
</dbReference>
<dbReference type="InterPro" id="IPR017972">
    <property type="entry name" value="Cyt_P450_CS"/>
</dbReference>
<keyword evidence="3 7" id="KW-0479">Metal-binding</keyword>
<keyword evidence="4 7" id="KW-0560">Oxidoreductase</keyword>
<dbReference type="SUPFAM" id="SSF48264">
    <property type="entry name" value="Cytochrome P450"/>
    <property type="match status" value="1"/>
</dbReference>
<dbReference type="PROSITE" id="PS00086">
    <property type="entry name" value="CYTOCHROME_P450"/>
    <property type="match status" value="1"/>
</dbReference>
<dbReference type="FunFam" id="1.10.630.10:FF:000018">
    <property type="entry name" value="Cytochrome P450 monooxygenase"/>
    <property type="match status" value="1"/>
</dbReference>
<evidence type="ECO:0000256" key="2">
    <source>
        <dbReference type="ARBA" id="ARBA00022617"/>
    </source>
</evidence>
<evidence type="ECO:0000256" key="1">
    <source>
        <dbReference type="ARBA" id="ARBA00010617"/>
    </source>
</evidence>
<dbReference type="Gene3D" id="1.10.630.10">
    <property type="entry name" value="Cytochrome P450"/>
    <property type="match status" value="1"/>
</dbReference>
<keyword evidence="5 7" id="KW-0408">Iron</keyword>
<gene>
    <name evidence="8" type="ORF">KIY12_05645</name>
</gene>
<comment type="similarity">
    <text evidence="1 7">Belongs to the cytochrome P450 family.</text>
</comment>
<dbReference type="Pfam" id="PF00067">
    <property type="entry name" value="p450"/>
    <property type="match status" value="1"/>
</dbReference>
<keyword evidence="2 7" id="KW-0349">Heme</keyword>
<sequence>MESSGARGWKPDIVSMEFISNPYPVYRRIRAASPVYLSDDVGGYMLTRHQDCDYILSNPSFGKDFERRIETEISRQNKLKDGDSIVPFSKSMLFLDPPNHTRLRQLVSKAFTPGAVERIRPFVENLARDLLRSADRREYDIMNEYAGPLPAFTIARMLGVPSKDMKRFKEWSEKAVLSLDATRPREDMIAAARATSELGAYFASLIDERRNSKSDDLLNSLISAEESGDRLNREELLSMCILLLIAGHETTTNLIGNGFLALMRNREQMQLLCDDRSLLRSAIEEFLRYDPPVQMVARGVMADSILSGHPVSSGSKVIAVIGAANRDPEVFENPDRLDITRKNNRHLSFSKGIHYCLGAQLAKLEGEIAINALLDGMPNARIAQEPVWRNNANLRGMESLLVTT</sequence>
<proteinExistence type="inferred from homology"/>
<dbReference type="PRINTS" id="PR00385">
    <property type="entry name" value="P450"/>
</dbReference>
<dbReference type="InterPro" id="IPR002397">
    <property type="entry name" value="Cyt_P450_B"/>
</dbReference>
<accession>A0A8J7YPM3</accession>
<evidence type="ECO:0000256" key="6">
    <source>
        <dbReference type="ARBA" id="ARBA00023033"/>
    </source>
</evidence>
<dbReference type="GO" id="GO:0005506">
    <property type="term" value="F:iron ion binding"/>
    <property type="evidence" value="ECO:0007669"/>
    <property type="project" value="InterPro"/>
</dbReference>
<evidence type="ECO:0000256" key="3">
    <source>
        <dbReference type="ARBA" id="ARBA00022723"/>
    </source>
</evidence>
<keyword evidence="6 7" id="KW-0503">Monooxygenase</keyword>
<dbReference type="EMBL" id="JAHEAC010000043">
    <property type="protein sequence ID" value="MBX8644190.1"/>
    <property type="molecule type" value="Genomic_DNA"/>
</dbReference>
<dbReference type="AlphaFoldDB" id="A0A8J7YPM3"/>
<evidence type="ECO:0000313" key="9">
    <source>
        <dbReference type="Proteomes" id="UP000750197"/>
    </source>
</evidence>
<dbReference type="GO" id="GO:0004497">
    <property type="term" value="F:monooxygenase activity"/>
    <property type="evidence" value="ECO:0007669"/>
    <property type="project" value="UniProtKB-KW"/>
</dbReference>
<organism evidence="8 9">
    <name type="scientific">Candidatus Sysuiplasma superficiale</name>
    <dbReference type="NCBI Taxonomy" id="2823368"/>
    <lineage>
        <taxon>Archaea</taxon>
        <taxon>Methanobacteriati</taxon>
        <taxon>Thermoplasmatota</taxon>
        <taxon>Thermoplasmata</taxon>
        <taxon>Candidatus Sysuiplasmatales</taxon>
        <taxon>Candidatus Sysuiplasmataceae</taxon>
        <taxon>Candidatus Sysuiplasma</taxon>
    </lineage>
</organism>
<evidence type="ECO:0000313" key="8">
    <source>
        <dbReference type="EMBL" id="MBX8644190.1"/>
    </source>
</evidence>
<protein>
    <submittedName>
        <fullName evidence="8">Cytochrome P450</fullName>
    </submittedName>
</protein>
<dbReference type="PANTHER" id="PTHR46696">
    <property type="entry name" value="P450, PUTATIVE (EUROFUNG)-RELATED"/>
    <property type="match status" value="1"/>
</dbReference>
<dbReference type="Proteomes" id="UP000750197">
    <property type="component" value="Unassembled WGS sequence"/>
</dbReference>
<name>A0A8J7YPM3_9ARCH</name>
<dbReference type="CDD" id="cd20625">
    <property type="entry name" value="CYP164-like"/>
    <property type="match status" value="1"/>
</dbReference>
<dbReference type="PANTHER" id="PTHR46696:SF1">
    <property type="entry name" value="CYTOCHROME P450 YJIB-RELATED"/>
    <property type="match status" value="1"/>
</dbReference>
<evidence type="ECO:0000256" key="7">
    <source>
        <dbReference type="RuleBase" id="RU000461"/>
    </source>
</evidence>
<evidence type="ECO:0000256" key="4">
    <source>
        <dbReference type="ARBA" id="ARBA00023002"/>
    </source>
</evidence>
<dbReference type="GO" id="GO:0016705">
    <property type="term" value="F:oxidoreductase activity, acting on paired donors, with incorporation or reduction of molecular oxygen"/>
    <property type="evidence" value="ECO:0007669"/>
    <property type="project" value="InterPro"/>
</dbReference>
<dbReference type="GO" id="GO:0020037">
    <property type="term" value="F:heme binding"/>
    <property type="evidence" value="ECO:0007669"/>
    <property type="project" value="InterPro"/>
</dbReference>
<comment type="caution">
    <text evidence="8">The sequence shown here is derived from an EMBL/GenBank/DDBJ whole genome shotgun (WGS) entry which is preliminary data.</text>
</comment>
<dbReference type="InterPro" id="IPR001128">
    <property type="entry name" value="Cyt_P450"/>
</dbReference>